<feature type="domain" description="FAD/NAD(P)-binding" evidence="3">
    <location>
        <begin position="2"/>
        <end position="287"/>
    </location>
</feature>
<accession>A0A7D5XEW2</accession>
<dbReference type="GO" id="GO:0004791">
    <property type="term" value="F:thioredoxin-disulfide reductase (NADPH) activity"/>
    <property type="evidence" value="ECO:0007669"/>
    <property type="project" value="UniProtKB-EC"/>
</dbReference>
<evidence type="ECO:0000313" key="5">
    <source>
        <dbReference type="Proteomes" id="UP000510821"/>
    </source>
</evidence>
<dbReference type="InterPro" id="IPR050097">
    <property type="entry name" value="Ferredoxin-NADP_redctase_2"/>
</dbReference>
<dbReference type="PRINTS" id="PR00368">
    <property type="entry name" value="FADPNR"/>
</dbReference>
<dbReference type="EC" id="1.8.1.9" evidence="4"/>
<protein>
    <submittedName>
        <fullName evidence="4">Thioredoxin reductase</fullName>
        <ecNumber evidence="4">1.8.1.9</ecNumber>
    </submittedName>
</protein>
<sequence length="304" mass="32621">MYDVIIVGGGPAGLTAGIFACKRKLNSLVLESGEFGGQLFTAFWVENFPGFGRVEGKELAKKIAEHAKKAGVEMKKEEVHSIERKDGNFLVKTHDGEYETKSVVIATGAKCRNLGICGENEYLGKGISFSASCDAPNFKGKKVAVIGGGDSALKAAVYSTQFASEVYLIHRRSEFKAEEAAQAELKKSSVKLMLNMVPKEFRGDSSIRSVVLEDVNTKQTTELRVDGVFLYVGNTPASSLAAKLGVEIDERCFIKVDRNQGTNVPGVFAAGDITGEVLQAIVACGEGAVAASKAYEYVKSLERT</sequence>
<evidence type="ECO:0000256" key="2">
    <source>
        <dbReference type="ARBA" id="ARBA00023002"/>
    </source>
</evidence>
<evidence type="ECO:0000313" key="4">
    <source>
        <dbReference type="EMBL" id="QLJ52813.1"/>
    </source>
</evidence>
<gene>
    <name evidence="4" type="ORF">Sv326_0638</name>
</gene>
<dbReference type="EMBL" id="CP058998">
    <property type="protein sequence ID" value="QLJ52813.1"/>
    <property type="molecule type" value="Genomic_DNA"/>
</dbReference>
<dbReference type="PANTHER" id="PTHR48105">
    <property type="entry name" value="THIOREDOXIN REDUCTASE 1-RELATED-RELATED"/>
    <property type="match status" value="1"/>
</dbReference>
<dbReference type="Proteomes" id="UP000510821">
    <property type="component" value="Chromosome"/>
</dbReference>
<evidence type="ECO:0000256" key="1">
    <source>
        <dbReference type="ARBA" id="ARBA00022630"/>
    </source>
</evidence>
<keyword evidence="2 4" id="KW-0560">Oxidoreductase</keyword>
<evidence type="ECO:0000259" key="3">
    <source>
        <dbReference type="Pfam" id="PF07992"/>
    </source>
</evidence>
<dbReference type="PRINTS" id="PR00469">
    <property type="entry name" value="PNDRDTASEII"/>
</dbReference>
<dbReference type="InterPro" id="IPR023753">
    <property type="entry name" value="FAD/NAD-binding_dom"/>
</dbReference>
<keyword evidence="1" id="KW-0285">Flavoprotein</keyword>
<dbReference type="Gene3D" id="3.50.50.60">
    <property type="entry name" value="FAD/NAD(P)-binding domain"/>
    <property type="match status" value="2"/>
</dbReference>
<name>A0A7D5XEW2_FERL1</name>
<dbReference type="InterPro" id="IPR036188">
    <property type="entry name" value="FAD/NAD-bd_sf"/>
</dbReference>
<dbReference type="Pfam" id="PF07992">
    <property type="entry name" value="Pyr_redox_2"/>
    <property type="match status" value="1"/>
</dbReference>
<dbReference type="AlphaFoldDB" id="A0A7D5XEW2"/>
<proteinExistence type="predicted"/>
<dbReference type="KEGG" id="flt:Sv326_0638"/>
<organism evidence="4 5">
    <name type="scientific">Fermentimicrarchaeum limneticum</name>
    <dbReference type="NCBI Taxonomy" id="2795018"/>
    <lineage>
        <taxon>Archaea</taxon>
        <taxon>Candidatus Micrarchaeota</taxon>
        <taxon>Candidatus Fermentimicrarchaeales</taxon>
        <taxon>Candidatus Fermentimicrarchaeaceae</taxon>
        <taxon>Candidatus Fermentimicrarchaeum</taxon>
    </lineage>
</organism>
<reference evidence="5" key="1">
    <citation type="submission" date="2020-07" db="EMBL/GenBank/DDBJ databases">
        <title>Metabolic diversity and evolutionary history of the archaeal phylum ###Micrarchaeota### uncovered from a freshwater lake metagenome.</title>
        <authorList>
            <person name="Kadnikov V.V."/>
            <person name="Savvichev A.S."/>
            <person name="Mardanov A.V."/>
            <person name="Beletsky A.V."/>
            <person name="Chupakov A.V."/>
            <person name="Kokryatskaya N.M."/>
            <person name="Pimenov N.V."/>
            <person name="Ravin N.V."/>
        </authorList>
    </citation>
    <scope>NUCLEOTIDE SEQUENCE [LARGE SCALE GENOMIC DNA]</scope>
</reference>
<dbReference type="SUPFAM" id="SSF51905">
    <property type="entry name" value="FAD/NAD(P)-binding domain"/>
    <property type="match status" value="1"/>
</dbReference>